<evidence type="ECO:0000313" key="2">
    <source>
        <dbReference type="EMBL" id="MBV4537278.1"/>
    </source>
</evidence>
<dbReference type="EMBL" id="JABWRE020000001">
    <property type="protein sequence ID" value="MBV4537278.1"/>
    <property type="molecule type" value="Genomic_DNA"/>
</dbReference>
<evidence type="ECO:0000313" key="1">
    <source>
        <dbReference type="EMBL" id="MBC3443356.1"/>
    </source>
</evidence>
<reference evidence="2" key="3">
    <citation type="submission" date="2021-06" db="EMBL/GenBank/DDBJ databases">
        <title>Updating the genus Pseudomonas: Description of 43 new species and partition of the Pseudomonas putida group.</title>
        <authorList>
            <person name="Girard L."/>
            <person name="Lood C."/>
            <person name="Vandamme P."/>
            <person name="Rokni-Zadeh H."/>
            <person name="Van Noort V."/>
            <person name="Hofte M."/>
            <person name="Lavigne R."/>
            <person name="De Mot R."/>
        </authorList>
    </citation>
    <scope>NUCLEOTIDE SEQUENCE</scope>
    <source>
        <strain evidence="2">SWRI10</strain>
    </source>
</reference>
<reference evidence="1" key="2">
    <citation type="submission" date="2020-07" db="EMBL/GenBank/DDBJ databases">
        <authorList>
            <person name="Lood C."/>
            <person name="Girard L."/>
        </authorList>
    </citation>
    <scope>NUCLEOTIDE SEQUENCE</scope>
    <source>
        <strain evidence="1">SWRI10</strain>
    </source>
</reference>
<comment type="caution">
    <text evidence="1">The sequence shown here is derived from an EMBL/GenBank/DDBJ whole genome shotgun (WGS) entry which is preliminary data.</text>
</comment>
<dbReference type="RefSeq" id="WP_186556953.1">
    <property type="nucleotide sequence ID" value="NZ_JABWRE020000001.1"/>
</dbReference>
<name>A0A923G3C7_9PSED</name>
<dbReference type="EMBL" id="JABWRE010000022">
    <property type="protein sequence ID" value="MBC3443356.1"/>
    <property type="molecule type" value="Genomic_DNA"/>
</dbReference>
<proteinExistence type="predicted"/>
<gene>
    <name evidence="2" type="ORF">HU737_014980</name>
    <name evidence="1" type="ORF">HU737_21915</name>
</gene>
<reference evidence="1" key="1">
    <citation type="journal article" date="2020" name="Microorganisms">
        <title>Reliable Identification of Environmental Pseudomonas Isolates Using the rpoD Gene.</title>
        <authorList>
            <consortium name="The Broad Institute Genome Sequencing Platform"/>
            <person name="Girard L."/>
            <person name="Lood C."/>
            <person name="Rokni-Zadeh H."/>
            <person name="van Noort V."/>
            <person name="Lavigne R."/>
            <person name="De Mot R."/>
        </authorList>
    </citation>
    <scope>NUCLEOTIDE SEQUENCE</scope>
    <source>
        <strain evidence="1">SWRI10</strain>
    </source>
</reference>
<dbReference type="Proteomes" id="UP000599879">
    <property type="component" value="Unassembled WGS sequence"/>
</dbReference>
<organism evidence="1">
    <name type="scientific">Pseudomonas urmiensis</name>
    <dbReference type="NCBI Taxonomy" id="2745493"/>
    <lineage>
        <taxon>Bacteria</taxon>
        <taxon>Pseudomonadati</taxon>
        <taxon>Pseudomonadota</taxon>
        <taxon>Gammaproteobacteria</taxon>
        <taxon>Pseudomonadales</taxon>
        <taxon>Pseudomonadaceae</taxon>
        <taxon>Pseudomonas</taxon>
    </lineage>
</organism>
<sequence>MALNKQQLIEWLAGGVRAPAWDVVVSLDQSTVNHVFAQEYVRRFAENTYFDPFSSDPEQSDDDDAIYLLHGALLDKPRLTFIKPEDSEGSIARLSMALLGGGDVGLTRRAERWLVHRVEWIKPLHAPLLTMDLKLDDTVIKVGDERRLLVDLSKSTNFQLVFGEDASVQKLHGKSFEDWFLGLDAEQQTFEFGQIALDLPDGFAPQTYRLRARADKEVEGQGAVEVFISSTGQESTELPGDNADFKYLLPSGVEAYTGTVLFHPMYALFVSLVESMARHSPAVTAYDLVYGADGIIQSFKLKNPEIIIKDGVAEYEQAEGPPLAIYFHDLSMRVATGGEFSVFTDEKGGARVTWEVEGEVHFFKREIPKWGPFRFHKRVEGRLVGELPQFGFEFEVIDLDESDYKGWIPIWARLLVVFSNMCVTEVVKDVMAQLSIPAVERLIKMSFGNNFLVGESPATANIAFLGWFSSHLELPRLDVEELIIMAGANHAFSVSNGVPIAKWEIEPLHQDDPNIGTIDAKTGRYTAPADAAFSGDFMRLRVKATTAAGVSGYALLTVVREALSLTPLAYHLGTEGSGVDLMAGTTEDASKLIWSFKDGDNAKGELSALSGAKVRYTAGTVDTFHVDVVLVYDPKTKLTRETWLVSGNNFAPLYVTEVEEGNTEHSIHLTMSPTGVSTPTTWQLRFGPGQINPEGPTGVYTVDPKASEHFALIVGKSLDPELGVEVEGFILLPLPLTQYKTAYSKLLENKAAAASLGGH</sequence>
<protein>
    <submittedName>
        <fullName evidence="1">Uncharacterized protein</fullName>
    </submittedName>
</protein>
<accession>A0A923G3C7</accession>
<dbReference type="AlphaFoldDB" id="A0A923G3C7"/>